<protein>
    <submittedName>
        <fullName evidence="1">Uncharacterized protein</fullName>
    </submittedName>
</protein>
<evidence type="ECO:0000313" key="1">
    <source>
        <dbReference type="EMBL" id="GMG98657.1"/>
    </source>
</evidence>
<name>A0AAD3P5D5_NEPGR</name>
<evidence type="ECO:0000313" key="2">
    <source>
        <dbReference type="Proteomes" id="UP001279734"/>
    </source>
</evidence>
<keyword evidence="2" id="KW-1185">Reference proteome</keyword>
<reference evidence="1" key="1">
    <citation type="submission" date="2023-05" db="EMBL/GenBank/DDBJ databases">
        <title>Nepenthes gracilis genome sequencing.</title>
        <authorList>
            <person name="Fukushima K."/>
        </authorList>
    </citation>
    <scope>NUCLEOTIDE SEQUENCE</scope>
    <source>
        <strain evidence="1">SING2019-196</strain>
    </source>
</reference>
<accession>A0AAD3P5D5</accession>
<proteinExistence type="predicted"/>
<comment type="caution">
    <text evidence="1">The sequence shown here is derived from an EMBL/GenBank/DDBJ whole genome shotgun (WGS) entry which is preliminary data.</text>
</comment>
<gene>
    <name evidence="1" type="ORF">Nepgr_000497</name>
</gene>
<dbReference type="Proteomes" id="UP001279734">
    <property type="component" value="Unassembled WGS sequence"/>
</dbReference>
<organism evidence="1 2">
    <name type="scientific">Nepenthes gracilis</name>
    <name type="common">Slender pitcher plant</name>
    <dbReference type="NCBI Taxonomy" id="150966"/>
    <lineage>
        <taxon>Eukaryota</taxon>
        <taxon>Viridiplantae</taxon>
        <taxon>Streptophyta</taxon>
        <taxon>Embryophyta</taxon>
        <taxon>Tracheophyta</taxon>
        <taxon>Spermatophyta</taxon>
        <taxon>Magnoliopsida</taxon>
        <taxon>eudicotyledons</taxon>
        <taxon>Gunneridae</taxon>
        <taxon>Pentapetalae</taxon>
        <taxon>Caryophyllales</taxon>
        <taxon>Nepenthaceae</taxon>
        <taxon>Nepenthes</taxon>
    </lineage>
</organism>
<dbReference type="EMBL" id="BSYO01000001">
    <property type="protein sequence ID" value="GMG98657.1"/>
    <property type="molecule type" value="Genomic_DNA"/>
</dbReference>
<sequence length="77" mass="8764">MLVAPKGQNRVVPSPLESRFNFKKSNLLFVFRRLSIPVRSAFGNFSYFLCDLSFVLSCLIEGFELLVVFAPETEFAL</sequence>
<dbReference type="AlphaFoldDB" id="A0AAD3P5D5"/>